<accession>A0A1I0BLR8</accession>
<evidence type="ECO:0000256" key="6">
    <source>
        <dbReference type="ARBA" id="ARBA00022619"/>
    </source>
</evidence>
<dbReference type="EMBL" id="FOHV01000008">
    <property type="protein sequence ID" value="SET07907.1"/>
    <property type="molecule type" value="Genomic_DNA"/>
</dbReference>
<dbReference type="GO" id="GO:0009231">
    <property type="term" value="P:riboflavin biosynthetic process"/>
    <property type="evidence" value="ECO:0007669"/>
    <property type="project" value="UniProtKB-UniPathway"/>
</dbReference>
<feature type="repeat" description="Lumazine-binding" evidence="8">
    <location>
        <begin position="98"/>
        <end position="195"/>
    </location>
</feature>
<name>A0A1I0BLR8_9GAMM</name>
<dbReference type="Gene3D" id="2.40.30.20">
    <property type="match status" value="2"/>
</dbReference>
<dbReference type="InterPro" id="IPR023366">
    <property type="entry name" value="ATP_synth_asu-like_sf"/>
</dbReference>
<dbReference type="Pfam" id="PF00677">
    <property type="entry name" value="Lum_binding"/>
    <property type="match status" value="2"/>
</dbReference>
<keyword evidence="7" id="KW-0677">Repeat</keyword>
<dbReference type="GO" id="GO:0005829">
    <property type="term" value="C:cytosol"/>
    <property type="evidence" value="ECO:0007669"/>
    <property type="project" value="TreeGrafter"/>
</dbReference>
<feature type="domain" description="Lumazine-binding" evidence="9">
    <location>
        <begin position="98"/>
        <end position="195"/>
    </location>
</feature>
<evidence type="ECO:0000259" key="9">
    <source>
        <dbReference type="PROSITE" id="PS51177"/>
    </source>
</evidence>
<dbReference type="SUPFAM" id="SSF63380">
    <property type="entry name" value="Riboflavin synthase domain-like"/>
    <property type="match status" value="2"/>
</dbReference>
<dbReference type="EC" id="2.5.1.9" evidence="4"/>
<dbReference type="RefSeq" id="WP_093318812.1">
    <property type="nucleotide sequence ID" value="NZ_FOHV01000008.1"/>
</dbReference>
<dbReference type="AlphaFoldDB" id="A0A1I0BLR8"/>
<dbReference type="OrthoDB" id="9788537at2"/>
<dbReference type="InterPro" id="IPR001783">
    <property type="entry name" value="Lumazine-bd"/>
</dbReference>
<evidence type="ECO:0000256" key="4">
    <source>
        <dbReference type="ARBA" id="ARBA00012827"/>
    </source>
</evidence>
<reference evidence="11" key="1">
    <citation type="submission" date="2016-10" db="EMBL/GenBank/DDBJ databases">
        <authorList>
            <person name="Varghese N."/>
            <person name="Submissions S."/>
        </authorList>
    </citation>
    <scope>NUCLEOTIDE SEQUENCE [LARGE SCALE GENOMIC DNA]</scope>
    <source>
        <strain evidence="11">DSM 18579</strain>
    </source>
</reference>
<dbReference type="PANTHER" id="PTHR21098:SF0">
    <property type="entry name" value="RIBOFLAVIN SYNTHASE"/>
    <property type="match status" value="1"/>
</dbReference>
<evidence type="ECO:0000256" key="5">
    <source>
        <dbReference type="ARBA" id="ARBA00013950"/>
    </source>
</evidence>
<evidence type="ECO:0000256" key="1">
    <source>
        <dbReference type="ARBA" id="ARBA00000968"/>
    </source>
</evidence>
<dbReference type="PIRSF" id="PIRSF000498">
    <property type="entry name" value="Riboflavin_syn_A"/>
    <property type="match status" value="1"/>
</dbReference>
<feature type="domain" description="Lumazine-binding" evidence="9">
    <location>
        <begin position="1"/>
        <end position="97"/>
    </location>
</feature>
<gene>
    <name evidence="10" type="ORF">SAMN02583745_01315</name>
</gene>
<dbReference type="GO" id="GO:0004746">
    <property type="term" value="F:riboflavin synthase activity"/>
    <property type="evidence" value="ECO:0007669"/>
    <property type="project" value="UniProtKB-EC"/>
</dbReference>
<dbReference type="Proteomes" id="UP000242642">
    <property type="component" value="Unassembled WGS sequence"/>
</dbReference>
<comment type="pathway">
    <text evidence="3">Cofactor biosynthesis; riboflavin biosynthesis; riboflavin from 2-hydroxy-3-oxobutyl phosphate and 5-amino-6-(D-ribitylamino)uracil: step 2/2.</text>
</comment>
<dbReference type="PROSITE" id="PS51177">
    <property type="entry name" value="LUMAZINE_BIND"/>
    <property type="match status" value="2"/>
</dbReference>
<evidence type="ECO:0000256" key="3">
    <source>
        <dbReference type="ARBA" id="ARBA00004887"/>
    </source>
</evidence>
<protein>
    <recommendedName>
        <fullName evidence="5">Riboflavin synthase</fullName>
        <ecNumber evidence="4">2.5.1.9</ecNumber>
    </recommendedName>
</protein>
<proteinExistence type="predicted"/>
<keyword evidence="11" id="KW-1185">Reference proteome</keyword>
<organism evidence="10 11">
    <name type="scientific">Thorsellia anophelis DSM 18579</name>
    <dbReference type="NCBI Taxonomy" id="1123402"/>
    <lineage>
        <taxon>Bacteria</taxon>
        <taxon>Pseudomonadati</taxon>
        <taxon>Pseudomonadota</taxon>
        <taxon>Gammaproteobacteria</taxon>
        <taxon>Enterobacterales</taxon>
        <taxon>Thorselliaceae</taxon>
        <taxon>Thorsellia</taxon>
    </lineage>
</organism>
<feature type="repeat" description="Lumazine-binding" evidence="8">
    <location>
        <begin position="1"/>
        <end position="97"/>
    </location>
</feature>
<comment type="catalytic activity">
    <reaction evidence="1">
        <text>2 6,7-dimethyl-8-(1-D-ribityl)lumazine + H(+) = 5-amino-6-(D-ribitylamino)uracil + riboflavin</text>
        <dbReference type="Rhea" id="RHEA:20772"/>
        <dbReference type="ChEBI" id="CHEBI:15378"/>
        <dbReference type="ChEBI" id="CHEBI:15934"/>
        <dbReference type="ChEBI" id="CHEBI:57986"/>
        <dbReference type="ChEBI" id="CHEBI:58201"/>
        <dbReference type="EC" id="2.5.1.9"/>
    </reaction>
</comment>
<dbReference type="PANTHER" id="PTHR21098">
    <property type="entry name" value="RIBOFLAVIN SYNTHASE ALPHA CHAIN"/>
    <property type="match status" value="1"/>
</dbReference>
<evidence type="ECO:0000256" key="2">
    <source>
        <dbReference type="ARBA" id="ARBA00002803"/>
    </source>
</evidence>
<evidence type="ECO:0000313" key="11">
    <source>
        <dbReference type="Proteomes" id="UP000242642"/>
    </source>
</evidence>
<dbReference type="UniPathway" id="UPA00275">
    <property type="reaction ID" value="UER00405"/>
</dbReference>
<dbReference type="STRING" id="1123402.SAMN02583745_01315"/>
<dbReference type="InterPro" id="IPR017938">
    <property type="entry name" value="Riboflavin_synthase-like_b-brl"/>
</dbReference>
<evidence type="ECO:0000256" key="7">
    <source>
        <dbReference type="ARBA" id="ARBA00022737"/>
    </source>
</evidence>
<sequence>MFNGRNQFLAKVNDVNENHQSYQLSIEIEEDKLVLLTLGSQVTVDGCALTICAIDAQSITVELTKDNLRTTTLGSLQKGNTVCIDMPLKLGDDITVFMLSGQISTQAEICRIFTSEHNHQIWLKLDRIDLSKYLFEKSLIGLNGHVLSISEVLNDKFCVHLSMSQKLSTSLGQKRLGHKINVEFNSVTTVTVDTILRQLNSMSDLIKQNITQIAQDYMSRDKKAE</sequence>
<comment type="function">
    <text evidence="2">Catalyzes the dismutation of two molecules of 6,7-dimethyl-8-ribityllumazine, resulting in the formation of riboflavin and 5-amino-6-(D-ribitylamino)uracil.</text>
</comment>
<dbReference type="InterPro" id="IPR026017">
    <property type="entry name" value="Lumazine-bd_dom"/>
</dbReference>
<keyword evidence="6" id="KW-0686">Riboflavin biosynthesis</keyword>
<evidence type="ECO:0000313" key="10">
    <source>
        <dbReference type="EMBL" id="SET07907.1"/>
    </source>
</evidence>
<evidence type="ECO:0000256" key="8">
    <source>
        <dbReference type="PROSITE-ProRule" id="PRU00524"/>
    </source>
</evidence>